<dbReference type="AlphaFoldDB" id="K5V980"/>
<sequence length="392" mass="44533">RLPIPWQHLHRLTRLIASVRPRTRSLFIRLLSVISTIHKTGGTVQLWQWNVLLDFAGKGWRKTTPETFRTALDVYHDLISNNPPGACFSKKPVGLNAIDEEPTESVRPNLEPDIWTFTTLLNIAISTSEAKPVRQAVALLESSGQRPSVVTYLSYIRYYTKLGRLLGVRSVLAQIVSNDIELGLDGTNACIWAFGRNNRLDTAETIYKVLRSNMSQHPDPEIEQLRRRLAEENIRVPSNVVPDHITYTCLIQAYAYRGHLHECLIAFMDMITALDPPGKRKTTPEDPEKAQLYLPVYRAIFIGFVRHGKAPHLVQPGARYGAEILVLSPAADDSSPWTLKALDPLFEDFLRIPRGMEPTENLIFWILTAFTKTSGEDKQKLRQVYGLLEERF</sequence>
<dbReference type="HOGENOM" id="CLU_027583_0_0_1"/>
<dbReference type="InterPro" id="IPR011990">
    <property type="entry name" value="TPR-like_helical_dom_sf"/>
</dbReference>
<dbReference type="Gene3D" id="1.25.40.10">
    <property type="entry name" value="Tetratricopeptide repeat domain"/>
    <property type="match status" value="1"/>
</dbReference>
<dbReference type="GO" id="GO:0003729">
    <property type="term" value="F:mRNA binding"/>
    <property type="evidence" value="ECO:0007669"/>
    <property type="project" value="TreeGrafter"/>
</dbReference>
<dbReference type="STRING" id="650164.K5V980"/>
<dbReference type="Pfam" id="PF01535">
    <property type="entry name" value="PPR"/>
    <property type="match status" value="1"/>
</dbReference>
<protein>
    <recommendedName>
        <fullName evidence="4">Pentacotripeptide-repeat region of PRORP domain-containing protein</fullName>
    </recommendedName>
</protein>
<reference evidence="2 3" key="1">
    <citation type="journal article" date="2012" name="BMC Genomics">
        <title>Comparative genomics of the white-rot fungi, Phanerochaete carnosa and P. chrysosporium, to elucidate the genetic basis of the distinct wood types they colonize.</title>
        <authorList>
            <person name="Suzuki H."/>
            <person name="MacDonald J."/>
            <person name="Syed K."/>
            <person name="Salamov A."/>
            <person name="Hori C."/>
            <person name="Aerts A."/>
            <person name="Henrissat B."/>
            <person name="Wiebenga A."/>
            <person name="vanKuyk P.A."/>
            <person name="Barry K."/>
            <person name="Lindquist E."/>
            <person name="LaButti K."/>
            <person name="Lapidus A."/>
            <person name="Lucas S."/>
            <person name="Coutinho P."/>
            <person name="Gong Y."/>
            <person name="Samejima M."/>
            <person name="Mahadevan R."/>
            <person name="Abou-Zaid M."/>
            <person name="de Vries R.P."/>
            <person name="Igarashi K."/>
            <person name="Yadav J.S."/>
            <person name="Grigoriev I.V."/>
            <person name="Master E.R."/>
        </authorList>
    </citation>
    <scope>NUCLEOTIDE SEQUENCE [LARGE SCALE GENOMIC DNA]</scope>
    <source>
        <strain evidence="2 3">HHB-10118-sp</strain>
    </source>
</reference>
<keyword evidence="1" id="KW-0677">Repeat</keyword>
<dbReference type="InParanoid" id="K5V980"/>
<dbReference type="InterPro" id="IPR051240">
    <property type="entry name" value="Mito_RNA-Proc/Resp"/>
</dbReference>
<evidence type="ECO:0008006" key="4">
    <source>
        <dbReference type="Google" id="ProtNLM"/>
    </source>
</evidence>
<dbReference type="KEGG" id="pco:PHACADRAFT_59633"/>
<name>K5V980_PHACS</name>
<proteinExistence type="predicted"/>
<feature type="non-terminal residue" evidence="2">
    <location>
        <position position="392"/>
    </location>
</feature>
<evidence type="ECO:0000256" key="1">
    <source>
        <dbReference type="ARBA" id="ARBA00022737"/>
    </source>
</evidence>
<dbReference type="PANTHER" id="PTHR47933:SF11">
    <property type="entry name" value="PENTATRICOPEPTIDE REPEAT-CONTAINING PROTEIN 2"/>
    <property type="match status" value="1"/>
</dbReference>
<keyword evidence="3" id="KW-1185">Reference proteome</keyword>
<dbReference type="EMBL" id="JH930469">
    <property type="protein sequence ID" value="EKM59361.1"/>
    <property type="molecule type" value="Genomic_DNA"/>
</dbReference>
<dbReference type="InterPro" id="IPR002885">
    <property type="entry name" value="PPR_rpt"/>
</dbReference>
<evidence type="ECO:0000313" key="2">
    <source>
        <dbReference type="EMBL" id="EKM59361.1"/>
    </source>
</evidence>
<accession>K5V980</accession>
<evidence type="ECO:0000313" key="3">
    <source>
        <dbReference type="Proteomes" id="UP000008370"/>
    </source>
</evidence>
<dbReference type="OrthoDB" id="1908178at2759"/>
<gene>
    <name evidence="2" type="ORF">PHACADRAFT_59633</name>
</gene>
<dbReference type="GeneID" id="18920132"/>
<dbReference type="PANTHER" id="PTHR47933">
    <property type="entry name" value="PENTATRICOPEPTIDE REPEAT-CONTAINING PROTEIN 1, MITOCHONDRIAL"/>
    <property type="match status" value="1"/>
</dbReference>
<dbReference type="Pfam" id="PF13812">
    <property type="entry name" value="PPR_3"/>
    <property type="match status" value="1"/>
</dbReference>
<dbReference type="Proteomes" id="UP000008370">
    <property type="component" value="Unassembled WGS sequence"/>
</dbReference>
<organism evidence="2 3">
    <name type="scientific">Phanerochaete carnosa (strain HHB-10118-sp)</name>
    <name type="common">White-rot fungus</name>
    <name type="synonym">Peniophora carnosa</name>
    <dbReference type="NCBI Taxonomy" id="650164"/>
    <lineage>
        <taxon>Eukaryota</taxon>
        <taxon>Fungi</taxon>
        <taxon>Dikarya</taxon>
        <taxon>Basidiomycota</taxon>
        <taxon>Agaricomycotina</taxon>
        <taxon>Agaricomycetes</taxon>
        <taxon>Polyporales</taxon>
        <taxon>Phanerochaetaceae</taxon>
        <taxon>Phanerochaete</taxon>
    </lineage>
</organism>
<feature type="non-terminal residue" evidence="2">
    <location>
        <position position="1"/>
    </location>
</feature>
<dbReference type="RefSeq" id="XP_007391925.1">
    <property type="nucleotide sequence ID" value="XM_007391863.1"/>
</dbReference>